<dbReference type="PANTHER" id="PTHR12172">
    <property type="entry name" value="CELL CYCLE CHECKPOINT PROTEIN RAD17"/>
    <property type="match status" value="1"/>
</dbReference>
<organism evidence="10 11">
    <name type="scientific">Caulochytrium protostelioides</name>
    <dbReference type="NCBI Taxonomy" id="1555241"/>
    <lineage>
        <taxon>Eukaryota</taxon>
        <taxon>Fungi</taxon>
        <taxon>Fungi incertae sedis</taxon>
        <taxon>Chytridiomycota</taxon>
        <taxon>Chytridiomycota incertae sedis</taxon>
        <taxon>Chytridiomycetes</taxon>
        <taxon>Caulochytriales</taxon>
        <taxon>Caulochytriaceae</taxon>
        <taxon>Caulochytrium</taxon>
    </lineage>
</organism>
<evidence type="ECO:0000256" key="2">
    <source>
        <dbReference type="ARBA" id="ARBA00006168"/>
    </source>
</evidence>
<dbReference type="SUPFAM" id="SSF52540">
    <property type="entry name" value="P-loop containing nucleoside triphosphate hydrolases"/>
    <property type="match status" value="1"/>
</dbReference>
<evidence type="ECO:0000259" key="9">
    <source>
        <dbReference type="SMART" id="SM00382"/>
    </source>
</evidence>
<feature type="compositionally biased region" description="Low complexity" evidence="8">
    <location>
        <begin position="219"/>
        <end position="260"/>
    </location>
</feature>
<evidence type="ECO:0000256" key="4">
    <source>
        <dbReference type="ARBA" id="ARBA00022763"/>
    </source>
</evidence>
<dbReference type="GO" id="GO:0005524">
    <property type="term" value="F:ATP binding"/>
    <property type="evidence" value="ECO:0007669"/>
    <property type="project" value="UniProtKB-KW"/>
</dbReference>
<dbReference type="GO" id="GO:0006281">
    <property type="term" value="P:DNA repair"/>
    <property type="evidence" value="ECO:0007669"/>
    <property type="project" value="InterPro"/>
</dbReference>
<feature type="compositionally biased region" description="Acidic residues" evidence="8">
    <location>
        <begin position="952"/>
        <end position="967"/>
    </location>
</feature>
<comment type="subcellular location">
    <subcellularLocation>
        <location evidence="1">Nucleus</location>
    </subcellularLocation>
</comment>
<feature type="region of interest" description="Disordered" evidence="8">
    <location>
        <begin position="803"/>
        <end position="823"/>
    </location>
</feature>
<dbReference type="GO" id="GO:0003682">
    <property type="term" value="F:chromatin binding"/>
    <property type="evidence" value="ECO:0007669"/>
    <property type="project" value="TreeGrafter"/>
</dbReference>
<dbReference type="Proteomes" id="UP000274922">
    <property type="component" value="Unassembled WGS sequence"/>
</dbReference>
<dbReference type="InterPro" id="IPR003593">
    <property type="entry name" value="AAA+_ATPase"/>
</dbReference>
<feature type="region of interest" description="Disordered" evidence="8">
    <location>
        <begin position="934"/>
        <end position="967"/>
    </location>
</feature>
<dbReference type="InterPro" id="IPR004582">
    <property type="entry name" value="Checkpoint_prot_Rad17_Rad24"/>
</dbReference>
<evidence type="ECO:0000313" key="10">
    <source>
        <dbReference type="EMBL" id="RKP02021.1"/>
    </source>
</evidence>
<name>A0A4P9XAB0_9FUNG</name>
<dbReference type="OrthoDB" id="10265971at2759"/>
<keyword evidence="4" id="KW-0227">DNA damage</keyword>
<comment type="similarity">
    <text evidence="2">Belongs to the rad17/RAD24 family.</text>
</comment>
<dbReference type="PANTHER" id="PTHR12172:SF0">
    <property type="entry name" value="CELL CYCLE CHECKPOINT PROTEIN RAD17"/>
    <property type="match status" value="1"/>
</dbReference>
<dbReference type="Pfam" id="PF03215">
    <property type="entry name" value="Rad17"/>
    <property type="match status" value="1"/>
</dbReference>
<evidence type="ECO:0000256" key="6">
    <source>
        <dbReference type="ARBA" id="ARBA00023242"/>
    </source>
</evidence>
<evidence type="ECO:0000256" key="1">
    <source>
        <dbReference type="ARBA" id="ARBA00004123"/>
    </source>
</evidence>
<feature type="compositionally biased region" description="Low complexity" evidence="8">
    <location>
        <begin position="94"/>
        <end position="108"/>
    </location>
</feature>
<feature type="compositionally biased region" description="Acidic residues" evidence="8">
    <location>
        <begin position="14"/>
        <end position="26"/>
    </location>
</feature>
<dbReference type="Gene3D" id="3.40.50.300">
    <property type="entry name" value="P-loop containing nucleotide triphosphate hydrolases"/>
    <property type="match status" value="1"/>
</dbReference>
<feature type="region of interest" description="Disordered" evidence="8">
    <location>
        <begin position="145"/>
        <end position="274"/>
    </location>
</feature>
<keyword evidence="7" id="KW-0131">Cell cycle</keyword>
<gene>
    <name evidence="10" type="ORF">CXG81DRAFT_25314</name>
</gene>
<proteinExistence type="inferred from homology"/>
<feature type="domain" description="AAA+ ATPase" evidence="9">
    <location>
        <begin position="319"/>
        <end position="477"/>
    </location>
</feature>
<dbReference type="AlphaFoldDB" id="A0A4P9XAB0"/>
<evidence type="ECO:0000256" key="5">
    <source>
        <dbReference type="ARBA" id="ARBA00022840"/>
    </source>
</evidence>
<keyword evidence="3" id="KW-0547">Nucleotide-binding</keyword>
<dbReference type="GO" id="GO:0005634">
    <property type="term" value="C:nucleus"/>
    <property type="evidence" value="ECO:0007669"/>
    <property type="project" value="UniProtKB-SubCell"/>
</dbReference>
<dbReference type="SMART" id="SM00382">
    <property type="entry name" value="AAA"/>
    <property type="match status" value="1"/>
</dbReference>
<evidence type="ECO:0000256" key="3">
    <source>
        <dbReference type="ARBA" id="ARBA00022741"/>
    </source>
</evidence>
<keyword evidence="6" id="KW-0539">Nucleus</keyword>
<keyword evidence="5" id="KW-0067">ATP-binding</keyword>
<accession>A0A4P9XAB0</accession>
<dbReference type="STRING" id="1555241.A0A4P9XAB0"/>
<feature type="compositionally biased region" description="Low complexity" evidence="8">
    <location>
        <begin position="1"/>
        <end position="13"/>
    </location>
</feature>
<evidence type="ECO:0000256" key="7">
    <source>
        <dbReference type="ARBA" id="ARBA00023306"/>
    </source>
</evidence>
<feature type="compositionally biased region" description="Basic residues" evidence="8">
    <location>
        <begin position="167"/>
        <end position="177"/>
    </location>
</feature>
<dbReference type="GO" id="GO:0000077">
    <property type="term" value="P:DNA damage checkpoint signaling"/>
    <property type="evidence" value="ECO:0007669"/>
    <property type="project" value="TreeGrafter"/>
</dbReference>
<dbReference type="GO" id="GO:0033314">
    <property type="term" value="P:mitotic DNA replication checkpoint signaling"/>
    <property type="evidence" value="ECO:0007669"/>
    <property type="project" value="TreeGrafter"/>
</dbReference>
<dbReference type="CDD" id="cd00009">
    <property type="entry name" value="AAA"/>
    <property type="match status" value="1"/>
</dbReference>
<keyword evidence="11" id="KW-1185">Reference proteome</keyword>
<feature type="compositionally biased region" description="Basic and acidic residues" evidence="8">
    <location>
        <begin position="38"/>
        <end position="56"/>
    </location>
</feature>
<evidence type="ECO:0000256" key="8">
    <source>
        <dbReference type="SAM" id="MobiDB-lite"/>
    </source>
</evidence>
<evidence type="ECO:0000313" key="11">
    <source>
        <dbReference type="Proteomes" id="UP000274922"/>
    </source>
</evidence>
<reference evidence="11" key="1">
    <citation type="journal article" date="2018" name="Nat. Microbiol.">
        <title>Leveraging single-cell genomics to expand the fungal tree of life.</title>
        <authorList>
            <person name="Ahrendt S.R."/>
            <person name="Quandt C.A."/>
            <person name="Ciobanu D."/>
            <person name="Clum A."/>
            <person name="Salamov A."/>
            <person name="Andreopoulos B."/>
            <person name="Cheng J.F."/>
            <person name="Woyke T."/>
            <person name="Pelin A."/>
            <person name="Henrissat B."/>
            <person name="Reynolds N.K."/>
            <person name="Benny G.L."/>
            <person name="Smith M.E."/>
            <person name="James T.Y."/>
            <person name="Grigoriev I.V."/>
        </authorList>
    </citation>
    <scope>NUCLEOTIDE SEQUENCE [LARGE SCALE GENOMIC DNA]</scope>
    <source>
        <strain evidence="11">ATCC 52028</strain>
    </source>
</reference>
<feature type="region of interest" description="Disordered" evidence="8">
    <location>
        <begin position="1"/>
        <end position="125"/>
    </location>
</feature>
<dbReference type="GO" id="GO:0003689">
    <property type="term" value="F:DNA clamp loader activity"/>
    <property type="evidence" value="ECO:0007669"/>
    <property type="project" value="TreeGrafter"/>
</dbReference>
<dbReference type="EMBL" id="ML014154">
    <property type="protein sequence ID" value="RKP02021.1"/>
    <property type="molecule type" value="Genomic_DNA"/>
</dbReference>
<sequence length="967" mass="103763">MAASQAASPLDGPPDLDLDLDSDFDAALDQLEFPVENSDPRSTHASDRPSRRDDPGPRNSRGDVAAGGDVLPAARVDPSSVGGTARSCRPPPSKTTTTTKAKTSTATRPSKRRVVDSDSEVSVAGSAFASSRTLALQDLVSDAGAADIDVSLRRRAPASSAMPVMTRSHRPSRRRRDPQRPTAAVPAAPVPPRTKVPLFPLPARARSADAEDPIETIDSESSSPPCSGAGSPPWASAPSYAADADAAKRPSAAARGSPPRRVTAPSMDETDGPETVWSARYAPQQAADAAVHPGKRRAIQAWFDALAPYTQHRRVLPPALRLLVLSGPAGCGKSTLAQLLSREAGYDVVEWCGPSSVSGMATTPLDAALAMPQSMRRETPVLPSIGQQFRQFMIQAARQRSSIPLIRPAVGALPSPVPTQPSQASLAAAQRPKLLMIDELSMLVGSMKNTFVQIMLDFLESSAVINPCIIIMTEVNGAHRETGEAHWDLVMSGTSTYAASDQDWSLASILPRSFFGTGKGPTSHSAGYTHIAMNAVAPSYMAKALKRISSLHFDGARQPMRFAPSPACLDWIVAESQGDLRAAINLLQWMVDSLPATSRSTIPRSHAIVSRGKRQAKPAGGLDYHLAVASAVPAGPKPNPATMPTMLSVAPGDSPVQLFHSLQRILMGVRPHGPGTPLKRDPETILSACQVTAETVLDHLHANWLRYFASASVDKLADTAEALSRSQAMTQRGHAPGGTWPAKQSAGASIPALVAARAIMWYRQDEATPATFGGLVGAYDWTYRASRTEFAAWAQHQRHRMMQPLPSSSSSAAAAAGRSRRARSTLVSPSVQLAITRSARLPEREWMLSIRPLLDRRERVRALDVQARGGALTSEQQVWLAMNRFSGDRQDYLTRDISMVSPSLLDYQLTSPLEDFEDDDDSFGSEAGLHFTLDQLDEADEPLAMQNQAEHDDIEDFEEDDDFVANT</sequence>
<dbReference type="InterPro" id="IPR027417">
    <property type="entry name" value="P-loop_NTPase"/>
</dbReference>
<feature type="compositionally biased region" description="Low complexity" evidence="8">
    <location>
        <begin position="807"/>
        <end position="817"/>
    </location>
</feature>
<protein>
    <recommendedName>
        <fullName evidence="9">AAA+ ATPase domain-containing protein</fullName>
    </recommendedName>
</protein>